<reference evidence="1" key="1">
    <citation type="submission" date="2023-04" db="EMBL/GenBank/DDBJ databases">
        <title>Phytophthora fragariaefolia NBRC 109709.</title>
        <authorList>
            <person name="Ichikawa N."/>
            <person name="Sato H."/>
            <person name="Tonouchi N."/>
        </authorList>
    </citation>
    <scope>NUCLEOTIDE SEQUENCE</scope>
    <source>
        <strain evidence="1">NBRC 109709</strain>
    </source>
</reference>
<comment type="caution">
    <text evidence="1">The sequence shown here is derived from an EMBL/GenBank/DDBJ whole genome shotgun (WGS) entry which is preliminary data.</text>
</comment>
<dbReference type="Proteomes" id="UP001165121">
    <property type="component" value="Unassembled WGS sequence"/>
</dbReference>
<protein>
    <submittedName>
        <fullName evidence="1">Unnamed protein product</fullName>
    </submittedName>
</protein>
<sequence>MCVVSGAEAMVTVPVSAQRQCTRPRADVTILGIATGSQKKLRQPAGAGPPADDAVERVDIGHAVSKAATPSESHSHCKKKDDKPNLVILKVNSKREISLRALVDCGALNNFVGLQSVLRRVKLPRSLLEVRVATGAVVRTGRRARMSSLSTLRWKRFARHLQDGRIEPICILSDVERMESEAEELKQLVTDGADALIPKSKKEHFDDQSWDSIKSSPLYEVLREYKDVLPDASPAELPQDKGVQHEIDLVPGTKYCGTR</sequence>
<proteinExistence type="predicted"/>
<accession>A0A9W6YBP4</accession>
<name>A0A9W6YBP4_9STRA</name>
<evidence type="ECO:0000313" key="1">
    <source>
        <dbReference type="EMBL" id="GMF58187.1"/>
    </source>
</evidence>
<organism evidence="1 2">
    <name type="scientific">Phytophthora fragariaefolia</name>
    <dbReference type="NCBI Taxonomy" id="1490495"/>
    <lineage>
        <taxon>Eukaryota</taxon>
        <taxon>Sar</taxon>
        <taxon>Stramenopiles</taxon>
        <taxon>Oomycota</taxon>
        <taxon>Peronosporomycetes</taxon>
        <taxon>Peronosporales</taxon>
        <taxon>Peronosporaceae</taxon>
        <taxon>Phytophthora</taxon>
    </lineage>
</organism>
<keyword evidence="2" id="KW-1185">Reference proteome</keyword>
<dbReference type="EMBL" id="BSXT01004547">
    <property type="protein sequence ID" value="GMF58187.1"/>
    <property type="molecule type" value="Genomic_DNA"/>
</dbReference>
<dbReference type="AlphaFoldDB" id="A0A9W6YBP4"/>
<evidence type="ECO:0000313" key="2">
    <source>
        <dbReference type="Proteomes" id="UP001165121"/>
    </source>
</evidence>
<gene>
    <name evidence="1" type="ORF">Pfra01_002497400</name>
</gene>